<dbReference type="Proteomes" id="UP000258927">
    <property type="component" value="Chromosome"/>
</dbReference>
<name>A0A2R4M9V4_9HYPH</name>
<dbReference type="InterPro" id="IPR050904">
    <property type="entry name" value="Adhesion/Biosynth-related"/>
</dbReference>
<evidence type="ECO:0000259" key="2">
    <source>
        <dbReference type="PROSITE" id="PS50213"/>
    </source>
</evidence>
<dbReference type="PANTHER" id="PTHR10900:SF77">
    <property type="entry name" value="FI19380P1"/>
    <property type="match status" value="1"/>
</dbReference>
<keyword evidence="1" id="KW-0732">Signal</keyword>
<dbReference type="SUPFAM" id="SSF82153">
    <property type="entry name" value="FAS1 domain"/>
    <property type="match status" value="1"/>
</dbReference>
<gene>
    <name evidence="3" type="ORF">MXMO3_00279</name>
</gene>
<dbReference type="InterPro" id="IPR036378">
    <property type="entry name" value="FAS1_dom_sf"/>
</dbReference>
<sequence>MLKSILKTSSAAIVAMSLGFAAAPALADGHGAKMNIVETAIASDAHTTLVAAVQAAGLVETLQGDGPFTVFAPTNDAFAALPEGTVETLLEPENKDMLTKVLTAHVVAGDVRAADLIAAIEANGGSYEFEAVSGDTLKAEIRDGNVFIIDENGNAGQVTAADLAQTNGVIHVVNAVLVPK</sequence>
<dbReference type="SMART" id="SM00554">
    <property type="entry name" value="FAS1"/>
    <property type="match status" value="1"/>
</dbReference>
<accession>A0A2R4M9V4</accession>
<dbReference type="Pfam" id="PF02469">
    <property type="entry name" value="Fasciclin"/>
    <property type="match status" value="1"/>
</dbReference>
<dbReference type="RefSeq" id="WP_117394700.1">
    <property type="nucleotide sequence ID" value="NZ_CP021330.1"/>
</dbReference>
<proteinExistence type="predicted"/>
<evidence type="ECO:0000313" key="3">
    <source>
        <dbReference type="EMBL" id="AVX02827.1"/>
    </source>
</evidence>
<evidence type="ECO:0000313" key="4">
    <source>
        <dbReference type="Proteomes" id="UP000258927"/>
    </source>
</evidence>
<dbReference type="GO" id="GO:0005615">
    <property type="term" value="C:extracellular space"/>
    <property type="evidence" value="ECO:0007669"/>
    <property type="project" value="TreeGrafter"/>
</dbReference>
<dbReference type="KEGG" id="mmyr:MXMO3_00279"/>
<feature type="signal peptide" evidence="1">
    <location>
        <begin position="1"/>
        <end position="27"/>
    </location>
</feature>
<dbReference type="PANTHER" id="PTHR10900">
    <property type="entry name" value="PERIOSTIN-RELATED"/>
    <property type="match status" value="1"/>
</dbReference>
<dbReference type="PROSITE" id="PS50213">
    <property type="entry name" value="FAS1"/>
    <property type="match status" value="1"/>
</dbReference>
<dbReference type="STRING" id="1122213.GCA_000423365_02992"/>
<dbReference type="FunFam" id="2.30.180.10:FF:000032">
    <property type="entry name" value="Fasciclin domain-containing protein, putative"/>
    <property type="match status" value="1"/>
</dbReference>
<dbReference type="AlphaFoldDB" id="A0A2R4M9V4"/>
<organism evidence="3 4">
    <name type="scientific">Maritalea myrionectae</name>
    <dbReference type="NCBI Taxonomy" id="454601"/>
    <lineage>
        <taxon>Bacteria</taxon>
        <taxon>Pseudomonadati</taxon>
        <taxon>Pseudomonadota</taxon>
        <taxon>Alphaproteobacteria</taxon>
        <taxon>Hyphomicrobiales</taxon>
        <taxon>Devosiaceae</taxon>
        <taxon>Maritalea</taxon>
    </lineage>
</organism>
<reference evidence="3 4" key="1">
    <citation type="submission" date="2017-05" db="EMBL/GenBank/DDBJ databases">
        <title>Genome Analysis of Maritalea myrionectae HL2708#5.</title>
        <authorList>
            <consortium name="Cotde Inc.-PKNU"/>
            <person name="Jang D."/>
            <person name="Oh H.-M."/>
        </authorList>
    </citation>
    <scope>NUCLEOTIDE SEQUENCE [LARGE SCALE GENOMIC DNA]</scope>
    <source>
        <strain evidence="3 4">HL2708#5</strain>
    </source>
</reference>
<dbReference type="Gene3D" id="2.30.180.10">
    <property type="entry name" value="FAS1 domain"/>
    <property type="match status" value="1"/>
</dbReference>
<keyword evidence="4" id="KW-1185">Reference proteome</keyword>
<dbReference type="InterPro" id="IPR000782">
    <property type="entry name" value="FAS1_domain"/>
</dbReference>
<protein>
    <submittedName>
        <fullName evidence="3">Transforming growth factor-beta-induced protein ig-h3</fullName>
    </submittedName>
</protein>
<dbReference type="EMBL" id="CP021330">
    <property type="protein sequence ID" value="AVX02827.1"/>
    <property type="molecule type" value="Genomic_DNA"/>
</dbReference>
<evidence type="ECO:0000256" key="1">
    <source>
        <dbReference type="SAM" id="SignalP"/>
    </source>
</evidence>
<feature type="domain" description="FAS1" evidence="2">
    <location>
        <begin position="33"/>
        <end position="177"/>
    </location>
</feature>
<feature type="chain" id="PRO_5015343559" evidence="1">
    <location>
        <begin position="28"/>
        <end position="180"/>
    </location>
</feature>